<feature type="transmembrane region" description="Helical" evidence="1">
    <location>
        <begin position="20"/>
        <end position="39"/>
    </location>
</feature>
<feature type="transmembrane region" description="Helical" evidence="1">
    <location>
        <begin position="103"/>
        <end position="122"/>
    </location>
</feature>
<protein>
    <submittedName>
        <fullName evidence="2">Uncharacterized protein</fullName>
    </submittedName>
</protein>
<sequence length="172" mass="19394">MEMIAHMHQYYQSERNTAYIAAAIGIAFLVFTIILFQYFRNDELIKGLAYAFCVAGLFFLIAGFTVAIHNHRKMSEVKLSHQTNMELHKSEVARMKLVVKTGYRSALVLFSTVVVCGLAVVLFTSNDFWKGVGLALLIIGTTGHLTEAFSMQKNKAYQQEIGSIDLKKIYNE</sequence>
<keyword evidence="3" id="KW-1185">Reference proteome</keyword>
<dbReference type="Proteomes" id="UP001610063">
    <property type="component" value="Unassembled WGS sequence"/>
</dbReference>
<reference evidence="2 3" key="1">
    <citation type="journal article" date="2013" name="Int. J. Syst. Evol. Microbiol.">
        <title>Marinoscillum luteum sp. nov., isolated from marine sediment.</title>
        <authorList>
            <person name="Cha I.T."/>
            <person name="Park S.J."/>
            <person name="Kim S.J."/>
            <person name="Kim J.G."/>
            <person name="Jung M.Y."/>
            <person name="Shin K.S."/>
            <person name="Kwon K.K."/>
            <person name="Yang S.H."/>
            <person name="Seo Y.S."/>
            <person name="Rhee S.K."/>
        </authorList>
    </citation>
    <scope>NUCLEOTIDE SEQUENCE [LARGE SCALE GENOMIC DNA]</scope>
    <source>
        <strain evidence="2 3">KCTC 23939</strain>
    </source>
</reference>
<keyword evidence="1" id="KW-0472">Membrane</keyword>
<accession>A0ABW7NDJ4</accession>
<feature type="transmembrane region" description="Helical" evidence="1">
    <location>
        <begin position="45"/>
        <end position="68"/>
    </location>
</feature>
<keyword evidence="1" id="KW-1133">Transmembrane helix</keyword>
<evidence type="ECO:0000256" key="1">
    <source>
        <dbReference type="SAM" id="Phobius"/>
    </source>
</evidence>
<gene>
    <name evidence="2" type="ORF">ACHKAR_19445</name>
</gene>
<evidence type="ECO:0000313" key="3">
    <source>
        <dbReference type="Proteomes" id="UP001610063"/>
    </source>
</evidence>
<name>A0ABW7NDJ4_9BACT</name>
<comment type="caution">
    <text evidence="2">The sequence shown here is derived from an EMBL/GenBank/DDBJ whole genome shotgun (WGS) entry which is preliminary data.</text>
</comment>
<proteinExistence type="predicted"/>
<feature type="transmembrane region" description="Helical" evidence="1">
    <location>
        <begin position="128"/>
        <end position="146"/>
    </location>
</feature>
<keyword evidence="1" id="KW-0812">Transmembrane</keyword>
<organism evidence="2 3">
    <name type="scientific">Marinoscillum luteum</name>
    <dbReference type="NCBI Taxonomy" id="861051"/>
    <lineage>
        <taxon>Bacteria</taxon>
        <taxon>Pseudomonadati</taxon>
        <taxon>Bacteroidota</taxon>
        <taxon>Cytophagia</taxon>
        <taxon>Cytophagales</taxon>
        <taxon>Reichenbachiellaceae</taxon>
        <taxon>Marinoscillum</taxon>
    </lineage>
</organism>
<dbReference type="EMBL" id="JBIPKE010000020">
    <property type="protein sequence ID" value="MFH6985636.1"/>
    <property type="molecule type" value="Genomic_DNA"/>
</dbReference>
<dbReference type="RefSeq" id="WP_395419054.1">
    <property type="nucleotide sequence ID" value="NZ_JBIPKE010000020.1"/>
</dbReference>
<evidence type="ECO:0000313" key="2">
    <source>
        <dbReference type="EMBL" id="MFH6985636.1"/>
    </source>
</evidence>